<dbReference type="EMBL" id="CAXDID020000210">
    <property type="protein sequence ID" value="CAL6056570.1"/>
    <property type="molecule type" value="Genomic_DNA"/>
</dbReference>
<dbReference type="EMBL" id="CAXDID020000236">
    <property type="protein sequence ID" value="CAL6061845.1"/>
    <property type="molecule type" value="Genomic_DNA"/>
</dbReference>
<reference evidence="4" key="1">
    <citation type="submission" date="2023-06" db="EMBL/GenBank/DDBJ databases">
        <authorList>
            <person name="Kurt Z."/>
        </authorList>
    </citation>
    <scope>NUCLEOTIDE SEQUENCE</scope>
</reference>
<accession>A0AA86NNR6</accession>
<dbReference type="AlphaFoldDB" id="A0AA86NNR6"/>
<feature type="domain" description="Translation initiation factor 5A C-terminal" evidence="1">
    <location>
        <begin position="87"/>
        <end position="149"/>
    </location>
</feature>
<evidence type="ECO:0000259" key="2">
    <source>
        <dbReference type="Pfam" id="PF21485"/>
    </source>
</evidence>
<dbReference type="PIRSF" id="PIRSF003025">
    <property type="entry name" value="eIF5A"/>
    <property type="match status" value="1"/>
</dbReference>
<comment type="caution">
    <text evidence="4">The sequence shown here is derived from an EMBL/GenBank/DDBJ whole genome shotgun (WGS) entry which is preliminary data.</text>
</comment>
<dbReference type="InterPro" id="IPR048670">
    <property type="entry name" value="IF5A-like_N"/>
</dbReference>
<evidence type="ECO:0000313" key="7">
    <source>
        <dbReference type="EMBL" id="CAL6056570.1"/>
    </source>
</evidence>
<dbReference type="InterPro" id="IPR020189">
    <property type="entry name" value="IF5A_C"/>
</dbReference>
<dbReference type="PANTHER" id="PTHR11673">
    <property type="entry name" value="TRANSLATION INITIATION FACTOR 5A FAMILY MEMBER"/>
    <property type="match status" value="1"/>
</dbReference>
<name>A0AA86NNR6_9EUKA</name>
<evidence type="ECO:0000313" key="3">
    <source>
        <dbReference type="EMBL" id="CAI9912809.1"/>
    </source>
</evidence>
<dbReference type="InterPro" id="IPR014722">
    <property type="entry name" value="Rib_uL2_dom2"/>
</dbReference>
<dbReference type="GO" id="GO:0045905">
    <property type="term" value="P:positive regulation of translational termination"/>
    <property type="evidence" value="ECO:0007669"/>
    <property type="project" value="InterPro"/>
</dbReference>
<dbReference type="InterPro" id="IPR001884">
    <property type="entry name" value="IF5A-like"/>
</dbReference>
<dbReference type="GO" id="GO:0045901">
    <property type="term" value="P:positive regulation of translational elongation"/>
    <property type="evidence" value="ECO:0007669"/>
    <property type="project" value="InterPro"/>
</dbReference>
<evidence type="ECO:0000313" key="6">
    <source>
        <dbReference type="EMBL" id="CAL6027616.1"/>
    </source>
</evidence>
<evidence type="ECO:0000259" key="1">
    <source>
        <dbReference type="Pfam" id="PF01287"/>
    </source>
</evidence>
<dbReference type="GO" id="GO:0043022">
    <property type="term" value="F:ribosome binding"/>
    <property type="evidence" value="ECO:0007669"/>
    <property type="project" value="InterPro"/>
</dbReference>
<sequence length="153" mass="17162">MSGQSNADPCFPKQAGELGKGDLMVFKDKRPGKINDYSVCKTGKHGHARISFIAYDIFDGSKFEDSHPTTHNIMCPRLFIENGLMTNYDDTHVQYMKEDGESGEIALPEYPEGYAESLMASFDQCVKEGTNLNITIQRSMGLEQIMSHRTDKN</sequence>
<dbReference type="Gene3D" id="2.30.30.30">
    <property type="match status" value="1"/>
</dbReference>
<evidence type="ECO:0000313" key="5">
    <source>
        <dbReference type="EMBL" id="CAL5998789.1"/>
    </source>
</evidence>
<dbReference type="Pfam" id="PF21485">
    <property type="entry name" value="IF5A-like_N"/>
    <property type="match status" value="1"/>
</dbReference>
<gene>
    <name evidence="4" type="ORF">HINF_LOCUS10354</name>
    <name evidence="5" type="ORF">HINF_LOCUS15909</name>
    <name evidence="6" type="ORF">HINF_LOCUS31410</name>
    <name evidence="3" type="ORF">HINF_LOCUS454</name>
    <name evidence="7" type="ORF">HINF_LOCUS47090</name>
    <name evidence="8" type="ORF">HINF_LOCUS49906</name>
</gene>
<keyword evidence="9" id="KW-1185">Reference proteome</keyword>
<protein>
    <submittedName>
        <fullName evidence="4">Eukaryotic translation initiation factor 5A</fullName>
    </submittedName>
    <submittedName>
        <fullName evidence="5">Eukaryotic_translation initiation factor 5A</fullName>
    </submittedName>
</protein>
<evidence type="ECO:0000313" key="8">
    <source>
        <dbReference type="EMBL" id="CAL6061845.1"/>
    </source>
</evidence>
<dbReference type="InterPro" id="IPR008991">
    <property type="entry name" value="Translation_prot_SH3-like_sf"/>
</dbReference>
<keyword evidence="4" id="KW-0648">Protein biosynthesis</keyword>
<reference evidence="5 9" key="2">
    <citation type="submission" date="2024-07" db="EMBL/GenBank/DDBJ databases">
        <authorList>
            <person name="Akdeniz Z."/>
        </authorList>
    </citation>
    <scope>NUCLEOTIDE SEQUENCE [LARGE SCALE GENOMIC DNA]</scope>
</reference>
<dbReference type="GO" id="GO:0003743">
    <property type="term" value="F:translation initiation factor activity"/>
    <property type="evidence" value="ECO:0007669"/>
    <property type="project" value="UniProtKB-KW"/>
</dbReference>
<proteinExistence type="predicted"/>
<evidence type="ECO:0000313" key="9">
    <source>
        <dbReference type="Proteomes" id="UP001642409"/>
    </source>
</evidence>
<dbReference type="EMBL" id="CATOUU010000260">
    <property type="protein sequence ID" value="CAI9922709.1"/>
    <property type="molecule type" value="Genomic_DNA"/>
</dbReference>
<dbReference type="SUPFAM" id="SSF50104">
    <property type="entry name" value="Translation proteins SH3-like domain"/>
    <property type="match status" value="1"/>
</dbReference>
<dbReference type="Pfam" id="PF01287">
    <property type="entry name" value="eIF-5a"/>
    <property type="match status" value="1"/>
</dbReference>
<dbReference type="EMBL" id="CAXDID020000038">
    <property type="protein sequence ID" value="CAL5998789.1"/>
    <property type="molecule type" value="Genomic_DNA"/>
</dbReference>
<dbReference type="GO" id="GO:0003746">
    <property type="term" value="F:translation elongation factor activity"/>
    <property type="evidence" value="ECO:0007669"/>
    <property type="project" value="InterPro"/>
</dbReference>
<dbReference type="EMBL" id="CATOUU010000003">
    <property type="protein sequence ID" value="CAI9912809.1"/>
    <property type="molecule type" value="Genomic_DNA"/>
</dbReference>
<organism evidence="4">
    <name type="scientific">Hexamita inflata</name>
    <dbReference type="NCBI Taxonomy" id="28002"/>
    <lineage>
        <taxon>Eukaryota</taxon>
        <taxon>Metamonada</taxon>
        <taxon>Diplomonadida</taxon>
        <taxon>Hexamitidae</taxon>
        <taxon>Hexamitinae</taxon>
        <taxon>Hexamita</taxon>
    </lineage>
</organism>
<dbReference type="Proteomes" id="UP001642409">
    <property type="component" value="Unassembled WGS sequence"/>
</dbReference>
<feature type="domain" description="Translation initiation factor 5A-like N-terminal" evidence="2">
    <location>
        <begin position="11"/>
        <end position="71"/>
    </location>
</feature>
<evidence type="ECO:0000313" key="4">
    <source>
        <dbReference type="EMBL" id="CAI9922709.1"/>
    </source>
</evidence>
<dbReference type="GO" id="GO:0003723">
    <property type="term" value="F:RNA binding"/>
    <property type="evidence" value="ECO:0007669"/>
    <property type="project" value="InterPro"/>
</dbReference>
<dbReference type="EMBL" id="CAXDID020000105">
    <property type="protein sequence ID" value="CAL6027616.1"/>
    <property type="molecule type" value="Genomic_DNA"/>
</dbReference>
<keyword evidence="4" id="KW-0396">Initiation factor</keyword>